<evidence type="ECO:0000313" key="8">
    <source>
        <dbReference type="Proteomes" id="UP001207654"/>
    </source>
</evidence>
<dbReference type="InterPro" id="IPR009057">
    <property type="entry name" value="Homeodomain-like_sf"/>
</dbReference>
<comment type="caution">
    <text evidence="7">The sequence shown here is derived from an EMBL/GenBank/DDBJ whole genome shotgun (WGS) entry which is preliminary data.</text>
</comment>
<accession>A0ABT4APP7</accession>
<evidence type="ECO:0000256" key="1">
    <source>
        <dbReference type="ARBA" id="ARBA00023015"/>
    </source>
</evidence>
<dbReference type="InterPro" id="IPR050109">
    <property type="entry name" value="HTH-type_TetR-like_transc_reg"/>
</dbReference>
<dbReference type="InterPro" id="IPR001647">
    <property type="entry name" value="HTH_TetR"/>
</dbReference>
<keyword evidence="3" id="KW-0804">Transcription</keyword>
<organism evidence="7 8">
    <name type="scientific">Archangium lansingense</name>
    <dbReference type="NCBI Taxonomy" id="2995310"/>
    <lineage>
        <taxon>Bacteria</taxon>
        <taxon>Pseudomonadati</taxon>
        <taxon>Myxococcota</taxon>
        <taxon>Myxococcia</taxon>
        <taxon>Myxococcales</taxon>
        <taxon>Cystobacterineae</taxon>
        <taxon>Archangiaceae</taxon>
        <taxon>Archangium</taxon>
    </lineage>
</organism>
<gene>
    <name evidence="7" type="ORF">OV287_55465</name>
</gene>
<evidence type="ECO:0000256" key="2">
    <source>
        <dbReference type="ARBA" id="ARBA00023125"/>
    </source>
</evidence>
<dbReference type="SUPFAM" id="SSF46689">
    <property type="entry name" value="Homeodomain-like"/>
    <property type="match status" value="1"/>
</dbReference>
<sequence length="220" mass="24021">MARPRQVLDEEILEAARACFIEHGVSVSTETIAARLGVSGPALLKRFGSKRELLKAAFSIGKAPPWLPMVEVGPDARELTVQLREVAGAIDTFFRAMVPAFAVMREAGITPEELRGDDKEAPAPARTYLALAGWFRRAQEQGRLREGDPGVMASLFVAGLQYRYFLAHVTNESVPTEAEVPWLERMVDIFWRGVAPGAQEGAASAEKTRASRGKGESKRG</sequence>
<evidence type="ECO:0000256" key="4">
    <source>
        <dbReference type="SAM" id="MobiDB-lite"/>
    </source>
</evidence>
<keyword evidence="8" id="KW-1185">Reference proteome</keyword>
<feature type="region of interest" description="Disordered" evidence="4">
    <location>
        <begin position="198"/>
        <end position="220"/>
    </location>
</feature>
<dbReference type="PANTHER" id="PTHR30055:SF238">
    <property type="entry name" value="MYCOFACTOCIN BIOSYNTHESIS TRANSCRIPTIONAL REGULATOR MFTR-RELATED"/>
    <property type="match status" value="1"/>
</dbReference>
<dbReference type="EMBL" id="JAPNKA010000001">
    <property type="protein sequence ID" value="MCY1083673.1"/>
    <property type="molecule type" value="Genomic_DNA"/>
</dbReference>
<protein>
    <submittedName>
        <fullName evidence="7">TetR/AcrR family transcriptional regulator</fullName>
    </submittedName>
</protein>
<reference evidence="7 8" key="1">
    <citation type="submission" date="2022-11" db="EMBL/GenBank/DDBJ databases">
        <title>Minimal conservation of predation-associated metabolite biosynthetic gene clusters underscores biosynthetic potential of Myxococcota including descriptions for ten novel species: Archangium lansinium sp. nov., Myxococcus landrumus sp. nov., Nannocystis bai.</title>
        <authorList>
            <person name="Ahearne A."/>
            <person name="Stevens C."/>
            <person name="Phillips K."/>
        </authorList>
    </citation>
    <scope>NUCLEOTIDE SEQUENCE [LARGE SCALE GENOMIC DNA]</scope>
    <source>
        <strain evidence="7 8">MIWBW</strain>
    </source>
</reference>
<dbReference type="RefSeq" id="WP_267542196.1">
    <property type="nucleotide sequence ID" value="NZ_JAPNKA010000001.1"/>
</dbReference>
<dbReference type="InterPro" id="IPR039536">
    <property type="entry name" value="TetR_C_Proteobacteria"/>
</dbReference>
<feature type="compositionally biased region" description="Basic and acidic residues" evidence="4">
    <location>
        <begin position="206"/>
        <end position="220"/>
    </location>
</feature>
<dbReference type="Proteomes" id="UP001207654">
    <property type="component" value="Unassembled WGS sequence"/>
</dbReference>
<feature type="domain" description="Transcriptional regulator TetR C-terminal Proteobacteria type" evidence="6">
    <location>
        <begin position="123"/>
        <end position="191"/>
    </location>
</feature>
<dbReference type="SUPFAM" id="SSF48498">
    <property type="entry name" value="Tetracyclin repressor-like, C-terminal domain"/>
    <property type="match status" value="1"/>
</dbReference>
<keyword evidence="1" id="KW-0805">Transcription regulation</keyword>
<proteinExistence type="predicted"/>
<evidence type="ECO:0000259" key="5">
    <source>
        <dbReference type="Pfam" id="PF00440"/>
    </source>
</evidence>
<dbReference type="PRINTS" id="PR00455">
    <property type="entry name" value="HTHTETR"/>
</dbReference>
<dbReference type="Pfam" id="PF14246">
    <property type="entry name" value="TetR_C_7"/>
    <property type="match status" value="1"/>
</dbReference>
<name>A0ABT4APP7_9BACT</name>
<evidence type="ECO:0000259" key="6">
    <source>
        <dbReference type="Pfam" id="PF14246"/>
    </source>
</evidence>
<dbReference type="PANTHER" id="PTHR30055">
    <property type="entry name" value="HTH-TYPE TRANSCRIPTIONAL REGULATOR RUTR"/>
    <property type="match status" value="1"/>
</dbReference>
<dbReference type="Gene3D" id="1.10.357.10">
    <property type="entry name" value="Tetracycline Repressor, domain 2"/>
    <property type="match status" value="1"/>
</dbReference>
<feature type="domain" description="HTH tetR-type" evidence="5">
    <location>
        <begin position="12"/>
        <end position="57"/>
    </location>
</feature>
<keyword evidence="2" id="KW-0238">DNA-binding</keyword>
<dbReference type="InterPro" id="IPR036271">
    <property type="entry name" value="Tet_transcr_reg_TetR-rel_C_sf"/>
</dbReference>
<dbReference type="Pfam" id="PF00440">
    <property type="entry name" value="TetR_N"/>
    <property type="match status" value="1"/>
</dbReference>
<evidence type="ECO:0000313" key="7">
    <source>
        <dbReference type="EMBL" id="MCY1083673.1"/>
    </source>
</evidence>
<evidence type="ECO:0000256" key="3">
    <source>
        <dbReference type="ARBA" id="ARBA00023163"/>
    </source>
</evidence>